<reference evidence="2 3" key="1">
    <citation type="submission" date="2023-08" db="EMBL/GenBank/DDBJ databases">
        <title>Black Yeasts Isolated from many extreme environments.</title>
        <authorList>
            <person name="Coleine C."/>
            <person name="Stajich J.E."/>
            <person name="Selbmann L."/>
        </authorList>
    </citation>
    <scope>NUCLEOTIDE SEQUENCE [LARGE SCALE GENOMIC DNA]</scope>
    <source>
        <strain evidence="2 3">CCFEE 5935</strain>
    </source>
</reference>
<evidence type="ECO:0000313" key="2">
    <source>
        <dbReference type="EMBL" id="KAK5164886.1"/>
    </source>
</evidence>
<dbReference type="SUPFAM" id="SSF50978">
    <property type="entry name" value="WD40 repeat-like"/>
    <property type="match status" value="1"/>
</dbReference>
<keyword evidence="3" id="KW-1185">Reference proteome</keyword>
<dbReference type="EMBL" id="JAVRRT010000018">
    <property type="protein sequence ID" value="KAK5164886.1"/>
    <property type="molecule type" value="Genomic_DNA"/>
</dbReference>
<dbReference type="PROSITE" id="PS50082">
    <property type="entry name" value="WD_REPEATS_2"/>
    <property type="match status" value="1"/>
</dbReference>
<evidence type="ECO:0000256" key="1">
    <source>
        <dbReference type="PROSITE-ProRule" id="PRU00221"/>
    </source>
</evidence>
<feature type="repeat" description="WD" evidence="1">
    <location>
        <begin position="275"/>
        <end position="316"/>
    </location>
</feature>
<protein>
    <recommendedName>
        <fullName evidence="4">WD40 repeat-like protein</fullName>
    </recommendedName>
</protein>
<dbReference type="PANTHER" id="PTHR19879">
    <property type="entry name" value="TRANSCRIPTION INITIATION FACTOR TFIID"/>
    <property type="match status" value="1"/>
</dbReference>
<dbReference type="Pfam" id="PF00400">
    <property type="entry name" value="WD40"/>
    <property type="match status" value="2"/>
</dbReference>
<evidence type="ECO:0008006" key="4">
    <source>
        <dbReference type="Google" id="ProtNLM"/>
    </source>
</evidence>
<dbReference type="Gene3D" id="2.130.10.10">
    <property type="entry name" value="YVTN repeat-like/Quinoprotein amine dehydrogenase"/>
    <property type="match status" value="2"/>
</dbReference>
<evidence type="ECO:0000313" key="3">
    <source>
        <dbReference type="Proteomes" id="UP001337655"/>
    </source>
</evidence>
<sequence>MPVESMSRECFLQEYELDLDQEFELKGKPAAWAPGHGGPRIWGSEDASIALSKDDPDKGNDDTATIALTWDERFLAVATNAVIRIYDVETKQKLAELIGHASNVREMFFSANEAGSYCLTDDHPAHARNAEYLLLSEGSEVGGRDGQMVLWHIDDQGRQIGRQMPFAVQTMADTAIEAIMPELADHHGLVGSDIEPVRGGFVEKLKEADTANRVKDLSVWEGHFPSFGTEPISHDGKSFFYIAHGDSTQSGMRPADELPQLVVVDMVTKTERFRLKGHTDAIMWAGWSPDDTVIATASWDEHYRIWDAKTGACNHTIGPTDGQNWSGRFSPDGKYVCLSGGHPTKVAIYNCATGEDVAKLMKPGLELKDWVRSMVWNPNSREVAVLSDKRVILWKPFEGDVQVVFRLETGDSMLTRFNDLHEVRWVDSGEKLIVQDSEATTFVWDKEKHVKWRFQRPKATELKGGIDVVFAALSQTVITLDGDGMVRFWKV</sequence>
<comment type="caution">
    <text evidence="2">The sequence shown here is derived from an EMBL/GenBank/DDBJ whole genome shotgun (WGS) entry which is preliminary data.</text>
</comment>
<dbReference type="PANTHER" id="PTHR19879:SF9">
    <property type="entry name" value="TRANSCRIPTION INITIATION FACTOR TFIID SUBUNIT 5"/>
    <property type="match status" value="1"/>
</dbReference>
<accession>A0AAV9NXY3</accession>
<dbReference type="AlphaFoldDB" id="A0AAV9NXY3"/>
<dbReference type="GeneID" id="89930881"/>
<dbReference type="SMART" id="SM00320">
    <property type="entry name" value="WD40"/>
    <property type="match status" value="5"/>
</dbReference>
<keyword evidence="1" id="KW-0853">WD repeat</keyword>
<proteinExistence type="predicted"/>
<dbReference type="RefSeq" id="XP_064655082.1">
    <property type="nucleotide sequence ID" value="XM_064806777.1"/>
</dbReference>
<dbReference type="PROSITE" id="PS50294">
    <property type="entry name" value="WD_REPEATS_REGION"/>
    <property type="match status" value="1"/>
</dbReference>
<dbReference type="InterPro" id="IPR015943">
    <property type="entry name" value="WD40/YVTN_repeat-like_dom_sf"/>
</dbReference>
<organism evidence="2 3">
    <name type="scientific">Saxophila tyrrhenica</name>
    <dbReference type="NCBI Taxonomy" id="1690608"/>
    <lineage>
        <taxon>Eukaryota</taxon>
        <taxon>Fungi</taxon>
        <taxon>Dikarya</taxon>
        <taxon>Ascomycota</taxon>
        <taxon>Pezizomycotina</taxon>
        <taxon>Dothideomycetes</taxon>
        <taxon>Dothideomycetidae</taxon>
        <taxon>Mycosphaerellales</taxon>
        <taxon>Extremaceae</taxon>
        <taxon>Saxophila</taxon>
    </lineage>
</organism>
<name>A0AAV9NXY3_9PEZI</name>
<dbReference type="Proteomes" id="UP001337655">
    <property type="component" value="Unassembled WGS sequence"/>
</dbReference>
<dbReference type="InterPro" id="IPR001680">
    <property type="entry name" value="WD40_rpt"/>
</dbReference>
<dbReference type="InterPro" id="IPR036322">
    <property type="entry name" value="WD40_repeat_dom_sf"/>
</dbReference>
<gene>
    <name evidence="2" type="ORF">LTR77_009550</name>
</gene>